<reference evidence="1" key="1">
    <citation type="submission" date="2018-11" db="EMBL/GenBank/DDBJ databases">
        <authorList>
            <consortium name="Genoscope - CEA"/>
            <person name="William W."/>
        </authorList>
    </citation>
    <scope>NUCLEOTIDE SEQUENCE</scope>
</reference>
<gene>
    <name evidence="1" type="ORF">BOLC7T46538H</name>
</gene>
<proteinExistence type="predicted"/>
<dbReference type="AlphaFoldDB" id="A0A3P6EMF9"/>
<dbReference type="EMBL" id="LR031876">
    <property type="protein sequence ID" value="VDD40978.1"/>
    <property type="molecule type" value="Genomic_DNA"/>
</dbReference>
<name>A0A3P6EMF9_BRAOL</name>
<organism evidence="1">
    <name type="scientific">Brassica oleracea</name>
    <name type="common">Wild cabbage</name>
    <dbReference type="NCBI Taxonomy" id="3712"/>
    <lineage>
        <taxon>Eukaryota</taxon>
        <taxon>Viridiplantae</taxon>
        <taxon>Streptophyta</taxon>
        <taxon>Embryophyta</taxon>
        <taxon>Tracheophyta</taxon>
        <taxon>Spermatophyta</taxon>
        <taxon>Magnoliopsida</taxon>
        <taxon>eudicotyledons</taxon>
        <taxon>Gunneridae</taxon>
        <taxon>Pentapetalae</taxon>
        <taxon>rosids</taxon>
        <taxon>malvids</taxon>
        <taxon>Brassicales</taxon>
        <taxon>Brassicaceae</taxon>
        <taxon>Brassiceae</taxon>
        <taxon>Brassica</taxon>
    </lineage>
</organism>
<accession>A0A3P6EMF9</accession>
<sequence length="60" mass="6919">MRKPVRPRVLNRNQQPLGVHLHQLPSISMLLISLTWLVSSTIQALENWLSRLLKIPPLTN</sequence>
<evidence type="ECO:0000313" key="1">
    <source>
        <dbReference type="EMBL" id="VDD40978.1"/>
    </source>
</evidence>
<protein>
    <submittedName>
        <fullName evidence="1">Uncharacterized protein</fullName>
    </submittedName>
</protein>